<dbReference type="RefSeq" id="WP_263830295.1">
    <property type="nucleotide sequence ID" value="NZ_JAOWLB010000020.1"/>
</dbReference>
<proteinExistence type="predicted"/>
<accession>A0ABT3AQ05</accession>
<name>A0ABT3AQ05_9RHOB</name>
<dbReference type="SUPFAM" id="SSF52096">
    <property type="entry name" value="ClpP/crotonase"/>
    <property type="match status" value="1"/>
</dbReference>
<feature type="transmembrane region" description="Helical" evidence="1">
    <location>
        <begin position="66"/>
        <end position="88"/>
    </location>
</feature>
<sequence>MREQHDTKMLEQVINAISQRLETPAREIRAASDRLSQASTARTHEAVAAADASARTALLKAQAHRAFIVLTGVSMLALAIGFAVSLVLDAGAERISRAEPSPVEVAAPAPAPAPTPAPAAVWPNMPEPSGGTGSEEAVVTTNFTLFREKEIKLGTRLFEVIAGHHFNKGTDTQFENAWCYISEFADGMTVRVSLGNKLPSASPQIEAPNASELSKVGISRADHLALFNACPWLDGNPDLAAATPDPSGAAYVFSGEVTAQSVDRLIEAVDNGASRVLFNSPGGSLEDAMRGFSALKDKDIDAVVTGECSSACTLLFLAGQSRSITQEGSVGVHQWRSVGAQTNEGDAQLLSGTLVALMKEAGVSEDFFIAGSSVPPDEILWLSRDQLRDWGVLTS</sequence>
<dbReference type="EMBL" id="JAOWLB010000020">
    <property type="protein sequence ID" value="MCV2890672.1"/>
    <property type="molecule type" value="Genomic_DNA"/>
</dbReference>
<dbReference type="InterPro" id="IPR029045">
    <property type="entry name" value="ClpP/crotonase-like_dom_sf"/>
</dbReference>
<keyword evidence="1" id="KW-0472">Membrane</keyword>
<comment type="caution">
    <text evidence="2">The sequence shown here is derived from an EMBL/GenBank/DDBJ whole genome shotgun (WGS) entry which is preliminary data.</text>
</comment>
<keyword evidence="3" id="KW-1185">Reference proteome</keyword>
<reference evidence="2 3" key="1">
    <citation type="submission" date="2022-10" db="EMBL/GenBank/DDBJ databases">
        <title>Ruegeria sp. nov., isolated from ocean surface sediments.</title>
        <authorList>
            <person name="He W."/>
            <person name="Xue H.-P."/>
            <person name="Zhang D.-F."/>
        </authorList>
    </citation>
    <scope>NUCLEOTIDE SEQUENCE [LARGE SCALE GENOMIC DNA]</scope>
    <source>
        <strain evidence="2 3">XHP0148</strain>
    </source>
</reference>
<dbReference type="Proteomes" id="UP001320899">
    <property type="component" value="Unassembled WGS sequence"/>
</dbReference>
<evidence type="ECO:0000313" key="3">
    <source>
        <dbReference type="Proteomes" id="UP001320899"/>
    </source>
</evidence>
<organism evidence="2 3">
    <name type="scientific">Ruegeria aquimaris</name>
    <dbReference type="NCBI Taxonomy" id="2984333"/>
    <lineage>
        <taxon>Bacteria</taxon>
        <taxon>Pseudomonadati</taxon>
        <taxon>Pseudomonadota</taxon>
        <taxon>Alphaproteobacteria</taxon>
        <taxon>Rhodobacterales</taxon>
        <taxon>Roseobacteraceae</taxon>
        <taxon>Ruegeria</taxon>
    </lineage>
</organism>
<evidence type="ECO:0000313" key="2">
    <source>
        <dbReference type="EMBL" id="MCV2890672.1"/>
    </source>
</evidence>
<gene>
    <name evidence="2" type="ORF">OE747_20225</name>
</gene>
<protein>
    <submittedName>
        <fullName evidence="2">Uncharacterized protein</fullName>
    </submittedName>
</protein>
<dbReference type="Gene3D" id="3.90.226.10">
    <property type="entry name" value="2-enoyl-CoA Hydratase, Chain A, domain 1"/>
    <property type="match status" value="1"/>
</dbReference>
<keyword evidence="1" id="KW-1133">Transmembrane helix</keyword>
<evidence type="ECO:0000256" key="1">
    <source>
        <dbReference type="SAM" id="Phobius"/>
    </source>
</evidence>
<keyword evidence="1" id="KW-0812">Transmembrane</keyword>